<dbReference type="InterPro" id="IPR035906">
    <property type="entry name" value="MetI-like_sf"/>
</dbReference>
<keyword evidence="10" id="KW-1185">Reference proteome</keyword>
<feature type="domain" description="ABC transmembrane type-1" evidence="8">
    <location>
        <begin position="73"/>
        <end position="256"/>
    </location>
</feature>
<organism evidence="9 10">
    <name type="scientific">Herbiconiux moechotypicola</name>
    <dbReference type="NCBI Taxonomy" id="637393"/>
    <lineage>
        <taxon>Bacteria</taxon>
        <taxon>Bacillati</taxon>
        <taxon>Actinomycetota</taxon>
        <taxon>Actinomycetes</taxon>
        <taxon>Micrococcales</taxon>
        <taxon>Microbacteriaceae</taxon>
        <taxon>Herbiconiux</taxon>
    </lineage>
</organism>
<evidence type="ECO:0000256" key="1">
    <source>
        <dbReference type="ARBA" id="ARBA00004651"/>
    </source>
</evidence>
<feature type="transmembrane region" description="Helical" evidence="7">
    <location>
        <begin position="233"/>
        <end position="256"/>
    </location>
</feature>
<dbReference type="SUPFAM" id="SSF161098">
    <property type="entry name" value="MetI-like"/>
    <property type="match status" value="1"/>
</dbReference>
<keyword evidence="4 7" id="KW-0812">Transmembrane</keyword>
<reference evidence="9 10" key="1">
    <citation type="journal article" date="2019" name="Int. J. Syst. Evol. Microbiol.">
        <title>The Global Catalogue of Microorganisms (GCM) 10K type strain sequencing project: providing services to taxonomists for standard genome sequencing and annotation.</title>
        <authorList>
            <consortium name="The Broad Institute Genomics Platform"/>
            <consortium name="The Broad Institute Genome Sequencing Center for Infectious Disease"/>
            <person name="Wu L."/>
            <person name="Ma J."/>
        </authorList>
    </citation>
    <scope>NUCLEOTIDE SEQUENCE [LARGE SCALE GENOMIC DNA]</scope>
    <source>
        <strain evidence="9 10">JCM 16117</strain>
    </source>
</reference>
<gene>
    <name evidence="9" type="ORF">GCM10009851_15290</name>
</gene>
<evidence type="ECO:0000313" key="9">
    <source>
        <dbReference type="EMBL" id="GAA2231371.1"/>
    </source>
</evidence>
<comment type="similarity">
    <text evidence="7">Belongs to the binding-protein-dependent transport system permease family.</text>
</comment>
<dbReference type="Proteomes" id="UP001500929">
    <property type="component" value="Unassembled WGS sequence"/>
</dbReference>
<dbReference type="Pfam" id="PF00528">
    <property type="entry name" value="BPD_transp_1"/>
    <property type="match status" value="1"/>
</dbReference>
<keyword evidence="3" id="KW-1003">Cell membrane</keyword>
<dbReference type="EMBL" id="BAAAQY010000004">
    <property type="protein sequence ID" value="GAA2231371.1"/>
    <property type="molecule type" value="Genomic_DNA"/>
</dbReference>
<dbReference type="InterPro" id="IPR000515">
    <property type="entry name" value="MetI-like"/>
</dbReference>
<protein>
    <submittedName>
        <fullName evidence="9">ABC transporter permease</fullName>
    </submittedName>
</protein>
<evidence type="ECO:0000259" key="8">
    <source>
        <dbReference type="PROSITE" id="PS50928"/>
    </source>
</evidence>
<feature type="transmembrane region" description="Helical" evidence="7">
    <location>
        <begin position="107"/>
        <end position="128"/>
    </location>
</feature>
<dbReference type="RefSeq" id="WP_259479028.1">
    <property type="nucleotide sequence ID" value="NZ_BAAAQY010000004.1"/>
</dbReference>
<evidence type="ECO:0000256" key="5">
    <source>
        <dbReference type="ARBA" id="ARBA00022989"/>
    </source>
</evidence>
<keyword evidence="6 7" id="KW-0472">Membrane</keyword>
<dbReference type="PROSITE" id="PS50928">
    <property type="entry name" value="ABC_TM1"/>
    <property type="match status" value="1"/>
</dbReference>
<dbReference type="CDD" id="cd06261">
    <property type="entry name" value="TM_PBP2"/>
    <property type="match status" value="1"/>
</dbReference>
<feature type="transmembrane region" description="Helical" evidence="7">
    <location>
        <begin position="188"/>
        <end position="213"/>
    </location>
</feature>
<dbReference type="PANTHER" id="PTHR30151:SF0">
    <property type="entry name" value="ABC TRANSPORTER PERMEASE PROTEIN MJ0413-RELATED"/>
    <property type="match status" value="1"/>
</dbReference>
<sequence length="278" mass="29144">MSARRLPRWAVTLLTTLVTLVVLLAGWQLAITLTDVSPYLTKTPLDVWNYLFVDGAFDPASAAERRAELLPMIGVTLFHAGVGLAFGVSLGLVGAVVMSVSRTVRATFLPIALVLQTVPLIAMAPVVYAVFGSGVVTAAVIAGVVTFFPLLMNVGAGLGAAGGDTVDLVRAYGGGRLRLLFSVQLPSALPYLFAGLKIAAPATVSAATLYEFLFSFEGLGANLLTSKSYSDYGLLWTLVATTIALALAAYGLVVLLERLVLAGRFPPESALARRGDSR</sequence>
<evidence type="ECO:0000256" key="2">
    <source>
        <dbReference type="ARBA" id="ARBA00022448"/>
    </source>
</evidence>
<accession>A0ABN3DHJ8</accession>
<evidence type="ECO:0000256" key="6">
    <source>
        <dbReference type="ARBA" id="ARBA00023136"/>
    </source>
</evidence>
<comment type="caution">
    <text evidence="9">The sequence shown here is derived from an EMBL/GenBank/DDBJ whole genome shotgun (WGS) entry which is preliminary data.</text>
</comment>
<evidence type="ECO:0000256" key="7">
    <source>
        <dbReference type="RuleBase" id="RU363032"/>
    </source>
</evidence>
<evidence type="ECO:0000313" key="10">
    <source>
        <dbReference type="Proteomes" id="UP001500929"/>
    </source>
</evidence>
<feature type="transmembrane region" description="Helical" evidence="7">
    <location>
        <begin position="77"/>
        <end position="100"/>
    </location>
</feature>
<dbReference type="PANTHER" id="PTHR30151">
    <property type="entry name" value="ALKANE SULFONATE ABC TRANSPORTER-RELATED, MEMBRANE SUBUNIT"/>
    <property type="match status" value="1"/>
</dbReference>
<name>A0ABN3DHJ8_9MICO</name>
<evidence type="ECO:0000256" key="4">
    <source>
        <dbReference type="ARBA" id="ARBA00022692"/>
    </source>
</evidence>
<evidence type="ECO:0000256" key="3">
    <source>
        <dbReference type="ARBA" id="ARBA00022475"/>
    </source>
</evidence>
<keyword evidence="2 7" id="KW-0813">Transport</keyword>
<dbReference type="Gene3D" id="1.10.3720.10">
    <property type="entry name" value="MetI-like"/>
    <property type="match status" value="1"/>
</dbReference>
<proteinExistence type="inferred from homology"/>
<comment type="subcellular location">
    <subcellularLocation>
        <location evidence="1 7">Cell membrane</location>
        <topology evidence="1 7">Multi-pass membrane protein</topology>
    </subcellularLocation>
</comment>
<feature type="transmembrane region" description="Helical" evidence="7">
    <location>
        <begin position="134"/>
        <end position="152"/>
    </location>
</feature>
<keyword evidence="5 7" id="KW-1133">Transmembrane helix</keyword>